<dbReference type="AlphaFoldDB" id="A0A450Y866"/>
<gene>
    <name evidence="1" type="ORF">BECKTC1821E_GA0114239_100168</name>
</gene>
<accession>A0A450Y866</accession>
<dbReference type="EMBL" id="CAADFT010000001">
    <property type="protein sequence ID" value="VFK37710.1"/>
    <property type="molecule type" value="Genomic_DNA"/>
</dbReference>
<evidence type="ECO:0000313" key="1">
    <source>
        <dbReference type="EMBL" id="VFK37710.1"/>
    </source>
</evidence>
<protein>
    <submittedName>
        <fullName evidence="1">Uncharacterized protein</fullName>
    </submittedName>
</protein>
<reference evidence="1" key="1">
    <citation type="submission" date="2019-02" db="EMBL/GenBank/DDBJ databases">
        <authorList>
            <person name="Gruber-Vodicka R. H."/>
            <person name="Seah K. B. B."/>
        </authorList>
    </citation>
    <scope>NUCLEOTIDE SEQUENCE</scope>
    <source>
        <strain evidence="1">BECK_BZ125</strain>
    </source>
</reference>
<name>A0A450Y866_9GAMM</name>
<sequence>MECEIRPLRGKIEDAASSIWRSHGQFPMVPLKFENFFRHIEWIPCRKTTRIESDATVERIRGKSREFPVRAPPYKTLCLSGRNFWRVIGKQQQKLFISIIGMR</sequence>
<organism evidence="1">
    <name type="scientific">Candidatus Kentrum sp. TC</name>
    <dbReference type="NCBI Taxonomy" id="2126339"/>
    <lineage>
        <taxon>Bacteria</taxon>
        <taxon>Pseudomonadati</taxon>
        <taxon>Pseudomonadota</taxon>
        <taxon>Gammaproteobacteria</taxon>
        <taxon>Candidatus Kentrum</taxon>
    </lineage>
</organism>
<proteinExistence type="predicted"/>